<name>A0ABV0NUT1_9TELE</name>
<evidence type="ECO:0000313" key="4">
    <source>
        <dbReference type="Proteomes" id="UP001476798"/>
    </source>
</evidence>
<keyword evidence="2" id="KW-0472">Membrane</keyword>
<evidence type="ECO:0000313" key="3">
    <source>
        <dbReference type="EMBL" id="MEQ2174584.1"/>
    </source>
</evidence>
<organism evidence="3 4">
    <name type="scientific">Goodea atripinnis</name>
    <dbReference type="NCBI Taxonomy" id="208336"/>
    <lineage>
        <taxon>Eukaryota</taxon>
        <taxon>Metazoa</taxon>
        <taxon>Chordata</taxon>
        <taxon>Craniata</taxon>
        <taxon>Vertebrata</taxon>
        <taxon>Euteleostomi</taxon>
        <taxon>Actinopterygii</taxon>
        <taxon>Neopterygii</taxon>
        <taxon>Teleostei</taxon>
        <taxon>Neoteleostei</taxon>
        <taxon>Acanthomorphata</taxon>
        <taxon>Ovalentaria</taxon>
        <taxon>Atherinomorphae</taxon>
        <taxon>Cyprinodontiformes</taxon>
        <taxon>Goodeidae</taxon>
        <taxon>Goodea</taxon>
    </lineage>
</organism>
<gene>
    <name evidence="3" type="ORF">GOODEAATRI_009359</name>
</gene>
<dbReference type="EMBL" id="JAHRIO010050496">
    <property type="protein sequence ID" value="MEQ2174584.1"/>
    <property type="molecule type" value="Genomic_DNA"/>
</dbReference>
<evidence type="ECO:0000256" key="1">
    <source>
        <dbReference type="SAM" id="MobiDB-lite"/>
    </source>
</evidence>
<protein>
    <submittedName>
        <fullName evidence="3">Uncharacterized protein</fullName>
    </submittedName>
</protein>
<dbReference type="Proteomes" id="UP001476798">
    <property type="component" value="Unassembled WGS sequence"/>
</dbReference>
<proteinExistence type="predicted"/>
<keyword evidence="4" id="KW-1185">Reference proteome</keyword>
<reference evidence="3 4" key="1">
    <citation type="submission" date="2021-06" db="EMBL/GenBank/DDBJ databases">
        <authorList>
            <person name="Palmer J.M."/>
        </authorList>
    </citation>
    <scope>NUCLEOTIDE SEQUENCE [LARGE SCALE GENOMIC DNA]</scope>
    <source>
        <strain evidence="3 4">GA_2019</strain>
        <tissue evidence="3">Muscle</tissue>
    </source>
</reference>
<feature type="region of interest" description="Disordered" evidence="1">
    <location>
        <begin position="1"/>
        <end position="58"/>
    </location>
</feature>
<comment type="caution">
    <text evidence="3">The sequence shown here is derived from an EMBL/GenBank/DDBJ whole genome shotgun (WGS) entry which is preliminary data.</text>
</comment>
<accession>A0ABV0NUT1</accession>
<evidence type="ECO:0000256" key="2">
    <source>
        <dbReference type="SAM" id="Phobius"/>
    </source>
</evidence>
<keyword evidence="2" id="KW-0812">Transmembrane</keyword>
<sequence length="115" mass="12393">MNGAVVPLVRDRGPAVPAQDKTGRPPFLIRNNLGYTPLSPSDSPERASVGAPDLNPRHPPSIHLHPTLSLLLLLLCTSTIWGAKVLLLWWGNNMPLSLIQGTPDPFSLPPVQAPE</sequence>
<keyword evidence="2" id="KW-1133">Transmembrane helix</keyword>
<feature type="transmembrane region" description="Helical" evidence="2">
    <location>
        <begin position="68"/>
        <end position="90"/>
    </location>
</feature>